<proteinExistence type="predicted"/>
<gene>
    <name evidence="2" type="ORF">QBC32DRAFT_264568</name>
</gene>
<name>A0AAN6SEX0_9PEZI</name>
<evidence type="ECO:0000256" key="1">
    <source>
        <dbReference type="SAM" id="MobiDB-lite"/>
    </source>
</evidence>
<reference evidence="2" key="1">
    <citation type="journal article" date="2023" name="Mol. Phylogenet. Evol.">
        <title>Genome-scale phylogeny and comparative genomics of the fungal order Sordariales.</title>
        <authorList>
            <person name="Hensen N."/>
            <person name="Bonometti L."/>
            <person name="Westerberg I."/>
            <person name="Brannstrom I.O."/>
            <person name="Guillou S."/>
            <person name="Cros-Aarteil S."/>
            <person name="Calhoun S."/>
            <person name="Haridas S."/>
            <person name="Kuo A."/>
            <person name="Mondo S."/>
            <person name="Pangilinan J."/>
            <person name="Riley R."/>
            <person name="LaButti K."/>
            <person name="Andreopoulos B."/>
            <person name="Lipzen A."/>
            <person name="Chen C."/>
            <person name="Yan M."/>
            <person name="Daum C."/>
            <person name="Ng V."/>
            <person name="Clum A."/>
            <person name="Steindorff A."/>
            <person name="Ohm R.A."/>
            <person name="Martin F."/>
            <person name="Silar P."/>
            <person name="Natvig D.O."/>
            <person name="Lalanne C."/>
            <person name="Gautier V."/>
            <person name="Ament-Velasquez S.L."/>
            <person name="Kruys A."/>
            <person name="Hutchinson M.I."/>
            <person name="Powell A.J."/>
            <person name="Barry K."/>
            <person name="Miller A.N."/>
            <person name="Grigoriev I.V."/>
            <person name="Debuchy R."/>
            <person name="Gladieux P."/>
            <person name="Hiltunen Thoren M."/>
            <person name="Johannesson H."/>
        </authorList>
    </citation>
    <scope>NUCLEOTIDE SEQUENCE</scope>
    <source>
        <strain evidence="2">CBS 626.80</strain>
    </source>
</reference>
<dbReference type="EMBL" id="MU859176">
    <property type="protein sequence ID" value="KAK3950481.1"/>
    <property type="molecule type" value="Genomic_DNA"/>
</dbReference>
<sequence length="154" mass="16759">MPGENNGDLERDGREAQTDTGPTRSPLGLFKGSVESLTRCLGRSSKESKPAAETSGKKYVHTPTHANTSHLKTTRTRNMDRANETPPQVRFHGTSLVQNAILPQNSTKRQISPHISKPSAQAESQEARDFKQPGPTYGDGWKTTSFGFVIGGKP</sequence>
<organism evidence="2 3">
    <name type="scientific">Pseudoneurospora amorphoporcata</name>
    <dbReference type="NCBI Taxonomy" id="241081"/>
    <lineage>
        <taxon>Eukaryota</taxon>
        <taxon>Fungi</taxon>
        <taxon>Dikarya</taxon>
        <taxon>Ascomycota</taxon>
        <taxon>Pezizomycotina</taxon>
        <taxon>Sordariomycetes</taxon>
        <taxon>Sordariomycetidae</taxon>
        <taxon>Sordariales</taxon>
        <taxon>Sordariaceae</taxon>
        <taxon>Pseudoneurospora</taxon>
    </lineage>
</organism>
<evidence type="ECO:0000313" key="3">
    <source>
        <dbReference type="Proteomes" id="UP001303222"/>
    </source>
</evidence>
<accession>A0AAN6SEX0</accession>
<protein>
    <submittedName>
        <fullName evidence="2">Uncharacterized protein</fullName>
    </submittedName>
</protein>
<dbReference type="AlphaFoldDB" id="A0AAN6SEX0"/>
<feature type="region of interest" description="Disordered" evidence="1">
    <location>
        <begin position="103"/>
        <end position="143"/>
    </location>
</feature>
<feature type="compositionally biased region" description="Basic and acidic residues" evidence="1">
    <location>
        <begin position="8"/>
        <end position="17"/>
    </location>
</feature>
<evidence type="ECO:0000313" key="2">
    <source>
        <dbReference type="EMBL" id="KAK3950481.1"/>
    </source>
</evidence>
<comment type="caution">
    <text evidence="2">The sequence shown here is derived from an EMBL/GenBank/DDBJ whole genome shotgun (WGS) entry which is preliminary data.</text>
</comment>
<reference evidence="2" key="2">
    <citation type="submission" date="2023-06" db="EMBL/GenBank/DDBJ databases">
        <authorList>
            <consortium name="Lawrence Berkeley National Laboratory"/>
            <person name="Mondo S.J."/>
            <person name="Hensen N."/>
            <person name="Bonometti L."/>
            <person name="Westerberg I."/>
            <person name="Brannstrom I.O."/>
            <person name="Guillou S."/>
            <person name="Cros-Aarteil S."/>
            <person name="Calhoun S."/>
            <person name="Haridas S."/>
            <person name="Kuo A."/>
            <person name="Pangilinan J."/>
            <person name="Riley R."/>
            <person name="Labutti K."/>
            <person name="Andreopoulos B."/>
            <person name="Lipzen A."/>
            <person name="Chen C."/>
            <person name="Yanf M."/>
            <person name="Daum C."/>
            <person name="Ng V."/>
            <person name="Clum A."/>
            <person name="Steindorff A."/>
            <person name="Ohm R."/>
            <person name="Martin F."/>
            <person name="Silar P."/>
            <person name="Natvig D."/>
            <person name="Lalanne C."/>
            <person name="Gautier V."/>
            <person name="Ament-Velasquez S.L."/>
            <person name="Kruys A."/>
            <person name="Hutchinson M.I."/>
            <person name="Powell A.J."/>
            <person name="Barry K."/>
            <person name="Miller A.N."/>
            <person name="Grigoriev I.V."/>
            <person name="Debuchy R."/>
            <person name="Gladieux P."/>
            <person name="Thoren M.H."/>
            <person name="Johannesson H."/>
        </authorList>
    </citation>
    <scope>NUCLEOTIDE SEQUENCE</scope>
    <source>
        <strain evidence="2">CBS 626.80</strain>
    </source>
</reference>
<dbReference type="Proteomes" id="UP001303222">
    <property type="component" value="Unassembled WGS sequence"/>
</dbReference>
<feature type="region of interest" description="Disordered" evidence="1">
    <location>
        <begin position="1"/>
        <end position="88"/>
    </location>
</feature>
<keyword evidence="3" id="KW-1185">Reference proteome</keyword>